<evidence type="ECO:0000313" key="3">
    <source>
        <dbReference type="Proteomes" id="UP000199058"/>
    </source>
</evidence>
<protein>
    <submittedName>
        <fullName evidence="2">Uncharacterized protein</fullName>
    </submittedName>
</protein>
<reference evidence="2 3" key="1">
    <citation type="submission" date="2016-10" db="EMBL/GenBank/DDBJ databases">
        <authorList>
            <person name="de Groot N.N."/>
        </authorList>
    </citation>
    <scope>NUCLEOTIDE SEQUENCE [LARGE SCALE GENOMIC DNA]</scope>
    <source>
        <strain evidence="2 3">DSM 18438</strain>
    </source>
</reference>
<dbReference type="EMBL" id="FOLH01000006">
    <property type="protein sequence ID" value="SFC44584.1"/>
    <property type="molecule type" value="Genomic_DNA"/>
</dbReference>
<dbReference type="STRING" id="1122252.SAMN05660443_2660"/>
<dbReference type="RefSeq" id="WP_091964653.1">
    <property type="nucleotide sequence ID" value="NZ_FOLH01000006.1"/>
</dbReference>
<organism evidence="2 3">
    <name type="scientific">Marinospirillum celere</name>
    <dbReference type="NCBI Taxonomy" id="1122252"/>
    <lineage>
        <taxon>Bacteria</taxon>
        <taxon>Pseudomonadati</taxon>
        <taxon>Pseudomonadota</taxon>
        <taxon>Gammaproteobacteria</taxon>
        <taxon>Oceanospirillales</taxon>
        <taxon>Oceanospirillaceae</taxon>
        <taxon>Marinospirillum</taxon>
    </lineage>
</organism>
<gene>
    <name evidence="2" type="ORF">SAMN05660443_2660</name>
</gene>
<sequence>MQKILKKSSLQTRLLTLLFLGFVVIVLASTFLVRGYLHEEYRQIFYENEQRVLSSLTEQLEGELERQEASLQALAEQLVTL</sequence>
<feature type="coiled-coil region" evidence="1">
    <location>
        <begin position="46"/>
        <end position="77"/>
    </location>
</feature>
<evidence type="ECO:0000313" key="2">
    <source>
        <dbReference type="EMBL" id="SFC44584.1"/>
    </source>
</evidence>
<keyword evidence="3" id="KW-1185">Reference proteome</keyword>
<name>A0A1I1J7Q6_9GAMM</name>
<keyword evidence="1" id="KW-0175">Coiled coil</keyword>
<proteinExistence type="predicted"/>
<dbReference type="Proteomes" id="UP000199058">
    <property type="component" value="Unassembled WGS sequence"/>
</dbReference>
<evidence type="ECO:0000256" key="1">
    <source>
        <dbReference type="SAM" id="Coils"/>
    </source>
</evidence>
<accession>A0A1I1J7Q6</accession>
<dbReference type="AlphaFoldDB" id="A0A1I1J7Q6"/>